<evidence type="ECO:0000313" key="1">
    <source>
        <dbReference type="EMBL" id="CQR71316.1"/>
    </source>
</evidence>
<dbReference type="EMBL" id="CTRP01000004">
    <property type="protein sequence ID" value="CQR71316.1"/>
    <property type="molecule type" value="Genomic_DNA"/>
</dbReference>
<proteinExistence type="predicted"/>
<dbReference type="Proteomes" id="UP000049855">
    <property type="component" value="Unassembled WGS sequence"/>
</dbReference>
<organism evidence="1 2">
    <name type="scientific">Sporomusa ovata</name>
    <dbReference type="NCBI Taxonomy" id="2378"/>
    <lineage>
        <taxon>Bacteria</taxon>
        <taxon>Bacillati</taxon>
        <taxon>Bacillota</taxon>
        <taxon>Negativicutes</taxon>
        <taxon>Selenomonadales</taxon>
        <taxon>Sporomusaceae</taxon>
        <taxon>Sporomusa</taxon>
    </lineage>
</organism>
<reference evidence="2" key="1">
    <citation type="submission" date="2015-03" db="EMBL/GenBank/DDBJ databases">
        <authorList>
            <person name="Nijsse Bart"/>
        </authorList>
    </citation>
    <scope>NUCLEOTIDE SEQUENCE [LARGE SCALE GENOMIC DNA]</scope>
</reference>
<evidence type="ECO:0000313" key="2">
    <source>
        <dbReference type="Proteomes" id="UP000049855"/>
    </source>
</evidence>
<sequence length="57" mass="6332">MPEKAFRRRKAGILLTQWNTGFFISFLKKRQASLARQSIKSSAHGNNACVGQVVLVA</sequence>
<gene>
    <name evidence="1" type="ORF">SpAn4DRAFT_3821</name>
</gene>
<dbReference type="AlphaFoldDB" id="A0A0U1KVF4"/>
<name>A0A0U1KVF4_9FIRM</name>
<accession>A0A0U1KVF4</accession>
<protein>
    <submittedName>
        <fullName evidence="1">Uncharacterized protein</fullName>
    </submittedName>
</protein>
<keyword evidence="2" id="KW-1185">Reference proteome</keyword>